<dbReference type="EMBL" id="LNYJ01000011">
    <property type="protein sequence ID" value="KTD17294.1"/>
    <property type="molecule type" value="Genomic_DNA"/>
</dbReference>
<dbReference type="PANTHER" id="PTHR30386:SF28">
    <property type="entry name" value="EXPORTED PROTEIN"/>
    <property type="match status" value="1"/>
</dbReference>
<dbReference type="PATRIC" id="fig|456.5.peg.1708"/>
<dbReference type="RefSeq" id="WP_058471063.1">
    <property type="nucleotide sequence ID" value="NZ_CAAAIC010000003.1"/>
</dbReference>
<name>A0A0W0VAZ5_9GAMM</name>
<proteinExistence type="predicted"/>
<dbReference type="Proteomes" id="UP000055035">
    <property type="component" value="Unassembled WGS sequence"/>
</dbReference>
<keyword evidence="2" id="KW-0472">Membrane</keyword>
<feature type="transmembrane region" description="Helical" evidence="2">
    <location>
        <begin position="31"/>
        <end position="50"/>
    </location>
</feature>
<evidence type="ECO:0000256" key="1">
    <source>
        <dbReference type="SAM" id="Coils"/>
    </source>
</evidence>
<dbReference type="NCBIfam" id="TIGR03794">
    <property type="entry name" value="NHLM_micro_HlyD"/>
    <property type="match status" value="1"/>
</dbReference>
<accession>A0A0W0VAZ5</accession>
<sequence length="415" mass="46444">MSKLFREKSLSRLNNPEKLDNLFRLVSPMNWLILLVLILLLGLIVLWGIYGQVDTRISGNGILISGGQRIYDAIAEETGRLLSIEVKVGDHVKKGQPLAKLKLSLLNLELENKKEVLATLQNQLTDLQQFIQNDFKLDQENNKVLQQNWQKDLSNVTLHLQYLKQAIEEREKVVGKAVSRQELADLKARYYKDLQDRDEINRKMAESVIEMKRRAEANQERFRQLQNKILQTRLELSAIEKRLTLSSVVVSPVDGEVISVLGKPGEVVQSGMKILDIEPSSEHIDAAVYVPAALGKLILPGMAAQVVPSTVKKQEYGSIVGVVRDVAKFPSSQSSMMSVLSNEKLVEDFSKSGPQLYIRIDLIEANTMSGYKWTTSQGPDISITNGTLCSADIIVKTQPPITLVIPTVKQFLGMD</sequence>
<keyword evidence="1" id="KW-0175">Coiled coil</keyword>
<gene>
    <name evidence="3" type="ORF">Ljor_1600</name>
</gene>
<feature type="coiled-coil region" evidence="1">
    <location>
        <begin position="208"/>
        <end position="242"/>
    </location>
</feature>
<dbReference type="InterPro" id="IPR022275">
    <property type="entry name" value="NHPM_bacteriocin_SS_HylD"/>
</dbReference>
<dbReference type="InterPro" id="IPR050739">
    <property type="entry name" value="MFP"/>
</dbReference>
<feature type="coiled-coil region" evidence="1">
    <location>
        <begin position="103"/>
        <end position="130"/>
    </location>
</feature>
<keyword evidence="2" id="KW-0812">Transmembrane</keyword>
<dbReference type="STRING" id="456.Ljor_1600"/>
<keyword evidence="4" id="KW-1185">Reference proteome</keyword>
<dbReference type="AlphaFoldDB" id="A0A0W0VAZ5"/>
<protein>
    <submittedName>
        <fullName evidence="3">Hemolysin D</fullName>
    </submittedName>
</protein>
<keyword evidence="2" id="KW-1133">Transmembrane helix</keyword>
<comment type="caution">
    <text evidence="3">The sequence shown here is derived from an EMBL/GenBank/DDBJ whole genome shotgun (WGS) entry which is preliminary data.</text>
</comment>
<organism evidence="3 4">
    <name type="scientific">Legionella jordanis</name>
    <dbReference type="NCBI Taxonomy" id="456"/>
    <lineage>
        <taxon>Bacteria</taxon>
        <taxon>Pseudomonadati</taxon>
        <taxon>Pseudomonadota</taxon>
        <taxon>Gammaproteobacteria</taxon>
        <taxon>Legionellales</taxon>
        <taxon>Legionellaceae</taxon>
        <taxon>Legionella</taxon>
    </lineage>
</organism>
<dbReference type="OrthoDB" id="8439633at2"/>
<evidence type="ECO:0000313" key="4">
    <source>
        <dbReference type="Proteomes" id="UP000055035"/>
    </source>
</evidence>
<evidence type="ECO:0000313" key="3">
    <source>
        <dbReference type="EMBL" id="KTD17294.1"/>
    </source>
</evidence>
<dbReference type="PANTHER" id="PTHR30386">
    <property type="entry name" value="MEMBRANE FUSION SUBUNIT OF EMRAB-TOLC MULTIDRUG EFFLUX PUMP"/>
    <property type="match status" value="1"/>
</dbReference>
<dbReference type="PRINTS" id="PR01490">
    <property type="entry name" value="RTXTOXIND"/>
</dbReference>
<reference evidence="3 4" key="1">
    <citation type="submission" date="2015-11" db="EMBL/GenBank/DDBJ databases">
        <title>Genomic analysis of 38 Legionella species identifies large and diverse effector repertoires.</title>
        <authorList>
            <person name="Burstein D."/>
            <person name="Amaro F."/>
            <person name="Zusman T."/>
            <person name="Lifshitz Z."/>
            <person name="Cohen O."/>
            <person name="Gilbert J.A."/>
            <person name="Pupko T."/>
            <person name="Shuman H.A."/>
            <person name="Segal G."/>
        </authorList>
    </citation>
    <scope>NUCLEOTIDE SEQUENCE [LARGE SCALE GENOMIC DNA]</scope>
    <source>
        <strain evidence="3 4">BL-540</strain>
    </source>
</reference>
<dbReference type="Gene3D" id="2.40.50.100">
    <property type="match status" value="1"/>
</dbReference>
<evidence type="ECO:0000256" key="2">
    <source>
        <dbReference type="SAM" id="Phobius"/>
    </source>
</evidence>